<dbReference type="EMBL" id="JAIHOM010000097">
    <property type="protein sequence ID" value="MCW6037924.1"/>
    <property type="molecule type" value="Genomic_DNA"/>
</dbReference>
<gene>
    <name evidence="8" type="ORF">K4A83_16820</name>
</gene>
<dbReference type="Pfam" id="PF00580">
    <property type="entry name" value="UvrD-helicase"/>
    <property type="match status" value="1"/>
</dbReference>
<keyword evidence="1 5" id="KW-0547">Nucleotide-binding</keyword>
<keyword evidence="9" id="KW-1185">Reference proteome</keyword>
<keyword evidence="2 5" id="KW-0378">Hydrolase</keyword>
<protein>
    <recommendedName>
        <fullName evidence="7">UvrD-like helicase ATP-binding domain-containing protein</fullName>
    </recommendedName>
</protein>
<comment type="caution">
    <text evidence="8">The sequence shown here is derived from an EMBL/GenBank/DDBJ whole genome shotgun (WGS) entry which is preliminary data.</text>
</comment>
<name>A0ABT3L8V5_9CYAN</name>
<dbReference type="PANTHER" id="PTHR11070">
    <property type="entry name" value="UVRD / RECB / PCRA DNA HELICASE FAMILY MEMBER"/>
    <property type="match status" value="1"/>
</dbReference>
<reference evidence="8 9" key="1">
    <citation type="submission" date="2021-08" db="EMBL/GenBank/DDBJ databases">
        <title>Draft genome sequence of Spirulina subsalsa with high tolerance to salinity and hype-accumulation of phycocyanin.</title>
        <authorList>
            <person name="Pei H."/>
            <person name="Jiang L."/>
        </authorList>
    </citation>
    <scope>NUCLEOTIDE SEQUENCE [LARGE SCALE GENOMIC DNA]</scope>
    <source>
        <strain evidence="8 9">FACHB-351</strain>
    </source>
</reference>
<dbReference type="PROSITE" id="PS51198">
    <property type="entry name" value="UVRD_HELICASE_ATP_BIND"/>
    <property type="match status" value="1"/>
</dbReference>
<dbReference type="InterPro" id="IPR000212">
    <property type="entry name" value="DNA_helicase_UvrD/REP"/>
</dbReference>
<evidence type="ECO:0000256" key="4">
    <source>
        <dbReference type="ARBA" id="ARBA00022840"/>
    </source>
</evidence>
<organism evidence="8 9">
    <name type="scientific">Spirulina subsalsa FACHB-351</name>
    <dbReference type="NCBI Taxonomy" id="234711"/>
    <lineage>
        <taxon>Bacteria</taxon>
        <taxon>Bacillati</taxon>
        <taxon>Cyanobacteriota</taxon>
        <taxon>Cyanophyceae</taxon>
        <taxon>Spirulinales</taxon>
        <taxon>Spirulinaceae</taxon>
        <taxon>Spirulina</taxon>
    </lineage>
</organism>
<accession>A0ABT3L8V5</accession>
<dbReference type="RefSeq" id="WP_265265803.1">
    <property type="nucleotide sequence ID" value="NZ_JAIHOM010000097.1"/>
</dbReference>
<sequence>MYVYRTDTFNEQVLEKGVGDHVDRLCEDLKTMTLEQVLARFERVYPYLKRKEGNLRLIARIRRIGGEPVLCWLKVFRRGDREYEEFLRDRENFANHALESQIKEGHLWQWLNQQKTATLNLHAIATPLPDELRPWLDRPSLRMDLTGVVIYESEVWLTRFMTPEIQARWMTFNRLIADLADSTENMGEPTSWPGIQCYREENCWVFYQQITTLDPPERNILFLLTLFALSPSPEAINEDLQAIFGGDTPPQSPLNFDELSAIARRAYPSYLLADERHWLAIEKDEMANLALSAEEEAILHNVSTSKPSLPLFLNGQAGSGKSTLLFHLFADYAHRHLRERQQQKRRLLDKPHPLFLAYNNRLLKVAQERVIPLLASHHRFLAKRGYLEELPDIRPFFQSFRTFLRNLLPLEERDQFNDANYISFHQFRQLFYKTTWRDYTPEQCWQVIRTFIKGYHLDERDSYLEPEDYQEIPKKERTVTPELFQEIHETVWKWYDHHLKETGKWDDQDLIRRVLQLKCYRAEYTAIFCDEAQDFTRLELQLIMRLSVLSAYDLEHQHIESLPFAFAGDPLQTLNPTGFRWTSLKAAFYNEVITTLSPTGQLDLEMNFAELECNYRSTPAIVELNNLIQLWRRVLFDLPEINPQKARRHGDFPIQKLILGENISPDELQDYLQDTIIIVPCDQGGEADYIQQDSLLSNLCHSRRQQNFSPWNVLSAITAKGLEFKQVILYKFGEACHRNVWTIPESHSEEVKFFFNKLYVATSRATERLFVVDTPLGDQRLWRYGSHELELERFLARLADDEEREKWQNRVYLFGVSNGIAAMSADNIAAIALTFETEGINTENPDLVRRAQAAYEQIGDELNALSCEAWALKLEEHYLEAGKLFQGVENWGEAWNCFWAGMHWDELWAWYNHGGEVEKKAQKMRPLVEFLATDQPAFKQIEEFTALLCQEVAANTLDSHRFQAQWQLAIQGYAQAIERILEPSGEVEREQWQQFGEVLAHLATGKDPGMCALAGDCFYRAKNYEQAIHCWDRIDQTATLDYQLAKAAIVGLPESLEYWAHAQQFGHILTAWHGENQPRTPDWLTYVGPALESSQLWLEALLVYAELGNRDKVGFCLEQAIAAGEHKVALQSVLSDEIEHHQWEEAIALLEKYPLPGEEQVALTGWFAQQLAYSELTPNQLSKDLQRQYQKMLKDYILLHPDWSLWLSVPQLGVTLERVGIVNDILDYYDRYIHHEEEDIADFARHRWLVNKKTQEEDFSQQGQVKKALKSRADLQRKSQEWGIALDHLSRPIPVPPDATPVVSSPPPRDGDTSIQGLPPEVVIESPQPNILSFQVRHLLFRVMPLTQQVLILDQLGDRELRIDAQLQQVTLGSFTLHTQGQSNLLFSDSSGSYSGILLCHESPPRLEITIQAIANKIVIPFIQP</sequence>
<dbReference type="Proteomes" id="UP001526426">
    <property type="component" value="Unassembled WGS sequence"/>
</dbReference>
<keyword evidence="3 5" id="KW-0347">Helicase</keyword>
<evidence type="ECO:0000256" key="3">
    <source>
        <dbReference type="ARBA" id="ARBA00022806"/>
    </source>
</evidence>
<dbReference type="InterPro" id="IPR014016">
    <property type="entry name" value="UvrD-like_ATP-bd"/>
</dbReference>
<evidence type="ECO:0000256" key="1">
    <source>
        <dbReference type="ARBA" id="ARBA00022741"/>
    </source>
</evidence>
<evidence type="ECO:0000256" key="5">
    <source>
        <dbReference type="PROSITE-ProRule" id="PRU00560"/>
    </source>
</evidence>
<dbReference type="PANTHER" id="PTHR11070:SF2">
    <property type="entry name" value="ATP-DEPENDENT DNA HELICASE SRS2"/>
    <property type="match status" value="1"/>
</dbReference>
<evidence type="ECO:0000256" key="6">
    <source>
        <dbReference type="SAM" id="MobiDB-lite"/>
    </source>
</evidence>
<dbReference type="SUPFAM" id="SSF52540">
    <property type="entry name" value="P-loop containing nucleoside triphosphate hydrolases"/>
    <property type="match status" value="1"/>
</dbReference>
<evidence type="ECO:0000256" key="2">
    <source>
        <dbReference type="ARBA" id="ARBA00022801"/>
    </source>
</evidence>
<keyword evidence="4 5" id="KW-0067">ATP-binding</keyword>
<feature type="binding site" evidence="5">
    <location>
        <begin position="315"/>
        <end position="322"/>
    </location>
    <ligand>
        <name>ATP</name>
        <dbReference type="ChEBI" id="CHEBI:30616"/>
    </ligand>
</feature>
<proteinExistence type="predicted"/>
<dbReference type="InterPro" id="IPR027417">
    <property type="entry name" value="P-loop_NTPase"/>
</dbReference>
<evidence type="ECO:0000259" key="7">
    <source>
        <dbReference type="PROSITE" id="PS51198"/>
    </source>
</evidence>
<feature type="compositionally biased region" description="Pro residues" evidence="6">
    <location>
        <begin position="1295"/>
        <end position="1308"/>
    </location>
</feature>
<evidence type="ECO:0000313" key="9">
    <source>
        <dbReference type="Proteomes" id="UP001526426"/>
    </source>
</evidence>
<dbReference type="Gene3D" id="3.40.50.300">
    <property type="entry name" value="P-loop containing nucleotide triphosphate hydrolases"/>
    <property type="match status" value="2"/>
</dbReference>
<feature type="domain" description="UvrD-like helicase ATP-binding" evidence="7">
    <location>
        <begin position="294"/>
        <end position="618"/>
    </location>
</feature>
<feature type="region of interest" description="Disordered" evidence="6">
    <location>
        <begin position="1295"/>
        <end position="1314"/>
    </location>
</feature>
<evidence type="ECO:0000313" key="8">
    <source>
        <dbReference type="EMBL" id="MCW6037924.1"/>
    </source>
</evidence>